<feature type="domain" description="Transposase DDE" evidence="1">
    <location>
        <begin position="4"/>
        <end position="66"/>
    </location>
</feature>
<keyword evidence="3" id="KW-1185">Reference proteome</keyword>
<comment type="caution">
    <text evidence="2">The sequence shown here is derived from an EMBL/GenBank/DDBJ whole genome shotgun (WGS) entry which is preliminary data.</text>
</comment>
<evidence type="ECO:0000313" key="3">
    <source>
        <dbReference type="Proteomes" id="UP000033616"/>
    </source>
</evidence>
<dbReference type="AlphaFoldDB" id="A0A0F3MMI4"/>
<dbReference type="Proteomes" id="UP000033616">
    <property type="component" value="Unassembled WGS sequence"/>
</dbReference>
<proteinExistence type="predicted"/>
<dbReference type="EMBL" id="LANP01000007">
    <property type="protein sequence ID" value="KJV56657.1"/>
    <property type="molecule type" value="Genomic_DNA"/>
</dbReference>
<evidence type="ECO:0000259" key="1">
    <source>
        <dbReference type="Pfam" id="PF13612"/>
    </source>
</evidence>
<protein>
    <submittedName>
        <fullName evidence="2">Transposase DDE domain protein</fullName>
    </submittedName>
</protein>
<dbReference type="InterPro" id="IPR025668">
    <property type="entry name" value="Tnp_DDE_dom"/>
</dbReference>
<dbReference type="STRING" id="1359168.OCHUTO_0360"/>
<reference evidence="2 3" key="1">
    <citation type="submission" date="2015-02" db="EMBL/GenBank/DDBJ databases">
        <title>Genome Sequencing of Rickettsiales.</title>
        <authorList>
            <person name="Daugherty S.C."/>
            <person name="Su Q."/>
            <person name="Abolude K."/>
            <person name="Beier-Sexton M."/>
            <person name="Carlyon J.A."/>
            <person name="Carter R."/>
            <person name="Day N.P."/>
            <person name="Dumler S.J."/>
            <person name="Dyachenko V."/>
            <person name="Godinez A."/>
            <person name="Kurtti T.J."/>
            <person name="Lichay M."/>
            <person name="Mullins K.E."/>
            <person name="Ott S."/>
            <person name="Pappas-Brown V."/>
            <person name="Paris D.H."/>
            <person name="Patel P."/>
            <person name="Richards A.L."/>
            <person name="Sadzewicz L."/>
            <person name="Sears K."/>
            <person name="Seidman D."/>
            <person name="Sengamalay N."/>
            <person name="Stenos J."/>
            <person name="Tallon L.J."/>
            <person name="Vincent G."/>
            <person name="Fraser C.M."/>
            <person name="Munderloh U."/>
            <person name="Dunning-Hotopp J.C."/>
        </authorList>
    </citation>
    <scope>NUCLEOTIDE SEQUENCE [LARGE SCALE GENOMIC DNA]</scope>
    <source>
        <strain evidence="2 3">Fuller</strain>
    </source>
</reference>
<name>A0A0F3MMI4_9RICK</name>
<sequence>MILQFLSNFIKTNKGCFFGIKLHLLINEQYKIQGLKLTKENVDDRTNVSKLINYITGLLFSDKSYLK</sequence>
<evidence type="ECO:0000313" key="2">
    <source>
        <dbReference type="EMBL" id="KJV56657.1"/>
    </source>
</evidence>
<dbReference type="RefSeq" id="WP_052694610.1">
    <property type="nucleotide sequence ID" value="NZ_LANP01000007.1"/>
</dbReference>
<gene>
    <name evidence="2" type="ORF">OCHUTO_0360</name>
</gene>
<accession>A0A0F3MMI4</accession>
<dbReference type="Pfam" id="PF13612">
    <property type="entry name" value="DDE_Tnp_1_3"/>
    <property type="match status" value="1"/>
</dbReference>
<dbReference type="PATRIC" id="fig|1359168.3.peg.1116"/>
<organism evidence="2 3">
    <name type="scientific">Orientia chuto str. Dubai</name>
    <dbReference type="NCBI Taxonomy" id="1359168"/>
    <lineage>
        <taxon>Bacteria</taxon>
        <taxon>Pseudomonadati</taxon>
        <taxon>Pseudomonadota</taxon>
        <taxon>Alphaproteobacteria</taxon>
        <taxon>Rickettsiales</taxon>
        <taxon>Rickettsiaceae</taxon>
        <taxon>Rickettsieae</taxon>
        <taxon>Orientia</taxon>
    </lineage>
</organism>